<protein>
    <recommendedName>
        <fullName evidence="3">Response regulatory domain-containing protein</fullName>
    </recommendedName>
</protein>
<accession>A0A6P1ZBR6</accession>
<organism evidence="1 2">
    <name type="scientific">Oceanidesulfovibrio marinus</name>
    <dbReference type="NCBI Taxonomy" id="370038"/>
    <lineage>
        <taxon>Bacteria</taxon>
        <taxon>Pseudomonadati</taxon>
        <taxon>Thermodesulfobacteriota</taxon>
        <taxon>Desulfovibrionia</taxon>
        <taxon>Desulfovibrionales</taxon>
        <taxon>Desulfovibrionaceae</taxon>
        <taxon>Oceanidesulfovibrio</taxon>
    </lineage>
</organism>
<name>A0A6P1ZBR6_9BACT</name>
<proteinExistence type="predicted"/>
<reference evidence="1 2" key="1">
    <citation type="submission" date="2018-06" db="EMBL/GenBank/DDBJ databases">
        <title>Complete genome of Desulfovibrio marinus P48SEP.</title>
        <authorList>
            <person name="Crispim J.S."/>
            <person name="Vidigal P.M.P."/>
            <person name="Silva L.C.F."/>
            <person name="Araujo L.C."/>
            <person name="Laguardia C.N."/>
            <person name="Dias R.S."/>
            <person name="Sousa M.P."/>
            <person name="Paula S.O."/>
            <person name="Silva C."/>
        </authorList>
    </citation>
    <scope>NUCLEOTIDE SEQUENCE [LARGE SCALE GENOMIC DNA]</scope>
    <source>
        <strain evidence="1 2">P48SEP</strain>
    </source>
</reference>
<dbReference type="EMBL" id="QMIF01000015">
    <property type="protein sequence ID" value="TVM31536.1"/>
    <property type="molecule type" value="Genomic_DNA"/>
</dbReference>
<dbReference type="Proteomes" id="UP000434052">
    <property type="component" value="Unassembled WGS sequence"/>
</dbReference>
<gene>
    <name evidence="1" type="ORF">DQK91_17870</name>
</gene>
<dbReference type="SUPFAM" id="SSF52172">
    <property type="entry name" value="CheY-like"/>
    <property type="match status" value="1"/>
</dbReference>
<evidence type="ECO:0000313" key="1">
    <source>
        <dbReference type="EMBL" id="TVM31536.1"/>
    </source>
</evidence>
<evidence type="ECO:0000313" key="2">
    <source>
        <dbReference type="Proteomes" id="UP000434052"/>
    </source>
</evidence>
<dbReference type="InterPro" id="IPR011006">
    <property type="entry name" value="CheY-like_superfamily"/>
</dbReference>
<evidence type="ECO:0008006" key="3">
    <source>
        <dbReference type="Google" id="ProtNLM"/>
    </source>
</evidence>
<sequence>MDHFIHHKQQQLDVLLCLRNSTEILLIRQALQDVVRCASITETHSMLAEHLGRDYQLLIIDWECLQNAGGSQINYNFMNWLKNEVPMAVFLLEDVTYSYSSYFMELGNHACVVKPYTLTLFQNALASVLRAAGTSEGELCSKT</sequence>
<dbReference type="AlphaFoldDB" id="A0A6P1ZBR6"/>
<comment type="caution">
    <text evidence="1">The sequence shown here is derived from an EMBL/GenBank/DDBJ whole genome shotgun (WGS) entry which is preliminary data.</text>
</comment>